<keyword evidence="3" id="KW-1185">Reference proteome</keyword>
<evidence type="ECO:0000313" key="2">
    <source>
        <dbReference type="EMBL" id="GGP01487.1"/>
    </source>
</evidence>
<feature type="transmembrane region" description="Helical" evidence="1">
    <location>
        <begin position="372"/>
        <end position="391"/>
    </location>
</feature>
<keyword evidence="1" id="KW-1133">Transmembrane helix</keyword>
<organism evidence="2 3">
    <name type="scientific">Nonomuraea glycinis</name>
    <dbReference type="NCBI Taxonomy" id="2047744"/>
    <lineage>
        <taxon>Bacteria</taxon>
        <taxon>Bacillati</taxon>
        <taxon>Actinomycetota</taxon>
        <taxon>Actinomycetes</taxon>
        <taxon>Streptosporangiales</taxon>
        <taxon>Streptosporangiaceae</taxon>
        <taxon>Nonomuraea</taxon>
    </lineage>
</organism>
<name>A0A918A151_9ACTN</name>
<feature type="transmembrane region" description="Helical" evidence="1">
    <location>
        <begin position="122"/>
        <end position="141"/>
    </location>
</feature>
<protein>
    <recommendedName>
        <fullName evidence="4">DUF2079 domain-containing protein</fullName>
    </recommendedName>
</protein>
<feature type="transmembrane region" description="Helical" evidence="1">
    <location>
        <begin position="35"/>
        <end position="55"/>
    </location>
</feature>
<dbReference type="EMBL" id="BMNK01000001">
    <property type="protein sequence ID" value="GGP01487.1"/>
    <property type="molecule type" value="Genomic_DNA"/>
</dbReference>
<keyword evidence="1" id="KW-0812">Transmembrane</keyword>
<dbReference type="InterPro" id="IPR018650">
    <property type="entry name" value="STSV1_Orf64"/>
</dbReference>
<proteinExistence type="predicted"/>
<comment type="caution">
    <text evidence="2">The sequence shown here is derived from an EMBL/GenBank/DDBJ whole genome shotgun (WGS) entry which is preliminary data.</text>
</comment>
<feature type="transmembrane region" description="Helical" evidence="1">
    <location>
        <begin position="297"/>
        <end position="321"/>
    </location>
</feature>
<dbReference type="AlphaFoldDB" id="A0A918A151"/>
<dbReference type="Pfam" id="PF09852">
    <property type="entry name" value="DUF2079"/>
    <property type="match status" value="1"/>
</dbReference>
<reference evidence="2" key="1">
    <citation type="journal article" date="2014" name="Int. J. Syst. Evol. Microbiol.">
        <title>Complete genome sequence of Corynebacterium casei LMG S-19264T (=DSM 44701T), isolated from a smear-ripened cheese.</title>
        <authorList>
            <consortium name="US DOE Joint Genome Institute (JGI-PGF)"/>
            <person name="Walter F."/>
            <person name="Albersmeier A."/>
            <person name="Kalinowski J."/>
            <person name="Ruckert C."/>
        </authorList>
    </citation>
    <scope>NUCLEOTIDE SEQUENCE</scope>
    <source>
        <strain evidence="2">CGMCC 4.7430</strain>
    </source>
</reference>
<evidence type="ECO:0008006" key="4">
    <source>
        <dbReference type="Google" id="ProtNLM"/>
    </source>
</evidence>
<keyword evidence="1" id="KW-0472">Membrane</keyword>
<evidence type="ECO:0000256" key="1">
    <source>
        <dbReference type="SAM" id="Phobius"/>
    </source>
</evidence>
<feature type="transmembrane region" description="Helical" evidence="1">
    <location>
        <begin position="230"/>
        <end position="253"/>
    </location>
</feature>
<evidence type="ECO:0000313" key="3">
    <source>
        <dbReference type="Proteomes" id="UP000660745"/>
    </source>
</evidence>
<feature type="transmembrane region" description="Helical" evidence="1">
    <location>
        <begin position="148"/>
        <end position="169"/>
    </location>
</feature>
<feature type="transmembrane region" description="Helical" evidence="1">
    <location>
        <begin position="341"/>
        <end position="360"/>
    </location>
</feature>
<gene>
    <name evidence="2" type="ORF">GCM10012278_04920</name>
</gene>
<reference evidence="2" key="2">
    <citation type="submission" date="2020-09" db="EMBL/GenBank/DDBJ databases">
        <authorList>
            <person name="Sun Q."/>
            <person name="Zhou Y."/>
        </authorList>
    </citation>
    <scope>NUCLEOTIDE SEQUENCE</scope>
    <source>
        <strain evidence="2">CGMCC 4.7430</strain>
    </source>
</reference>
<accession>A0A918A151</accession>
<sequence length="496" mass="53523">MWLHVKRDAPAAPSGVPGAAPAGRPAVLSGHRPRVGLICLVAAAAYAAIGLVKLATYRASTVDLVIVDQAVRNYAAFRPPYVPVMGAWHDRGLDYLQLADHFSPVYALLAPFYWVHDGPESLIVAQALLLAAAVPFVWLYTRRVLGTAPAYLVAVAFALSGPLAQAASFDAHEAMFVPLLSAIMIERYQAGKTLPAFLAMFALLLVKEDMGLMVIGFGGYLFWIGDRLRGVCCALVGLGGLMAARGAIIPMLGGDTRDTWAYGHFGADLPGALLGMARDPLATLLLPFSDEAKVDTLFLLAWPTLLLCLLSPLTLVALPLVLERMLSDRHLWWQSDFHYNAFIVVVLFCAGVDGLARLLRRLGRGEDRSLRLTWAVAVAAVALTLVPRFGLDQLYHRDFYRGDPVKTAAAAAAVAKIPSGVTVEAANSLGPALTGRTTVLLWTGRPNGADWVVADTSRWEFPFGGPEEQLAQVDLLLSEGYAKVFERDGYVVLHRS</sequence>
<feature type="transmembrane region" description="Helical" evidence="1">
    <location>
        <begin position="196"/>
        <end position="223"/>
    </location>
</feature>
<dbReference type="Proteomes" id="UP000660745">
    <property type="component" value="Unassembled WGS sequence"/>
</dbReference>